<protein>
    <submittedName>
        <fullName evidence="1">Uncharacterized protein</fullName>
    </submittedName>
</protein>
<gene>
    <name evidence="1" type="ORF">JZK55_22780</name>
</gene>
<dbReference type="Proteomes" id="UP000516360">
    <property type="component" value="Chromosome"/>
</dbReference>
<dbReference type="KEGG" id="dtp:JZK55_22780"/>
<accession>A0A7G1H616</accession>
<name>A0A7G1H616_9BACT</name>
<evidence type="ECO:0000313" key="2">
    <source>
        <dbReference type="Proteomes" id="UP000516360"/>
    </source>
</evidence>
<dbReference type="EMBL" id="AP022873">
    <property type="protein sequence ID" value="BCB97356.1"/>
    <property type="molecule type" value="Genomic_DNA"/>
</dbReference>
<dbReference type="AlphaFoldDB" id="A0A7G1H616"/>
<sequence>MKKKVFEPKRLAVVLYEKTEAKNHGKGTIVCNSWEEFDEAMDAPSYLVY</sequence>
<dbReference type="RefSeq" id="WP_203472493.1">
    <property type="nucleotide sequence ID" value="NZ_AP022873.1"/>
</dbReference>
<evidence type="ECO:0000313" key="1">
    <source>
        <dbReference type="EMBL" id="BCB97356.1"/>
    </source>
</evidence>
<reference evidence="1 2" key="1">
    <citation type="submission" date="2020-03" db="EMBL/GenBank/DDBJ databases">
        <title>Complete genome sequences of two sulfur-disproportionating bacterial strains T55J and Mzg5.</title>
        <authorList>
            <person name="Umezawa K."/>
            <person name="Kojima H."/>
            <person name="Kato Y."/>
            <person name="Fukui M."/>
        </authorList>
    </citation>
    <scope>NUCLEOTIDE SEQUENCE [LARGE SCALE GENOMIC DNA]</scope>
    <source>
        <strain evidence="1 2">T55J</strain>
    </source>
</reference>
<proteinExistence type="predicted"/>
<organism evidence="1 2">
    <name type="scientific">Dissulfurispira thermophila</name>
    <dbReference type="NCBI Taxonomy" id="2715679"/>
    <lineage>
        <taxon>Bacteria</taxon>
        <taxon>Pseudomonadati</taxon>
        <taxon>Nitrospirota</taxon>
        <taxon>Thermodesulfovibrionia</taxon>
        <taxon>Thermodesulfovibrionales</taxon>
        <taxon>Dissulfurispiraceae</taxon>
        <taxon>Dissulfurispira</taxon>
    </lineage>
</organism>
<keyword evidence="2" id="KW-1185">Reference proteome</keyword>